<dbReference type="PANTHER" id="PTHR22691:SF8">
    <property type="entry name" value="PROTEIN SPT2 HOMOLOG"/>
    <property type="match status" value="1"/>
</dbReference>
<reference evidence="3" key="1">
    <citation type="journal article" date="2020" name="bioRxiv">
        <title>Hybrid origin of Populus tomentosa Carr. identified through genome sequencing and phylogenomic analysis.</title>
        <authorList>
            <person name="An X."/>
            <person name="Gao K."/>
            <person name="Chen Z."/>
            <person name="Li J."/>
            <person name="Yang X."/>
            <person name="Yang X."/>
            <person name="Zhou J."/>
            <person name="Guo T."/>
            <person name="Zhao T."/>
            <person name="Huang S."/>
            <person name="Miao D."/>
            <person name="Khan W.U."/>
            <person name="Rao P."/>
            <person name="Ye M."/>
            <person name="Lei B."/>
            <person name="Liao W."/>
            <person name="Wang J."/>
            <person name="Ji L."/>
            <person name="Li Y."/>
            <person name="Guo B."/>
            <person name="Mustafa N.S."/>
            <person name="Li S."/>
            <person name="Yun Q."/>
            <person name="Keller S.R."/>
            <person name="Mao J."/>
            <person name="Zhang R."/>
            <person name="Strauss S.H."/>
        </authorList>
    </citation>
    <scope>NUCLEOTIDE SEQUENCE</scope>
    <source>
        <strain evidence="3">GM15</strain>
        <tissue evidence="3">Leaf</tissue>
    </source>
</reference>
<dbReference type="Proteomes" id="UP000886885">
    <property type="component" value="Chromosome 5D"/>
</dbReference>
<dbReference type="GO" id="GO:0006334">
    <property type="term" value="P:nucleosome assembly"/>
    <property type="evidence" value="ECO:0007669"/>
    <property type="project" value="TreeGrafter"/>
</dbReference>
<dbReference type="AlphaFoldDB" id="A0A8X7ZRW9"/>
<feature type="region of interest" description="Disordered" evidence="2">
    <location>
        <begin position="14"/>
        <end position="44"/>
    </location>
</feature>
<dbReference type="GO" id="GO:0042393">
    <property type="term" value="F:histone binding"/>
    <property type="evidence" value="ECO:0007669"/>
    <property type="project" value="TreeGrafter"/>
</dbReference>
<sequence length="335" mass="37703">MEYLELRERIKEQIRKKMQKEHGSALSKSQEKKKKLPSDNYSSFFGPSQPVIAQRVIQESKSLLENQHLALRVSNSQHANKRNSSSTATGSKNGGHRHVPKLKNELKSKVQKLKDTRDYSFLLTDDAELPAPTKEPAYQSFSALNSGSCNFKAGSAQVQQKSKQPSSNSGRNIHGRHEERKPVFWNGQMHSKLGSNNGTGPGWPAGSKCLPSKTPVSIMQKKALAPSAKKILPADNRLNSKPVRPFPDECSDDDVDAFEMLRKMIGMCGSILYMLWGSGEETTKENTDDVPALTSLIVNARIAREEDEEQLRLIEEEERQERKRKLAKKRKLSHR</sequence>
<feature type="region of interest" description="Disordered" evidence="2">
    <location>
        <begin position="72"/>
        <end position="102"/>
    </location>
</feature>
<evidence type="ECO:0000256" key="1">
    <source>
        <dbReference type="ARBA" id="ARBA00023054"/>
    </source>
</evidence>
<dbReference type="GO" id="GO:0006360">
    <property type="term" value="P:transcription by RNA polymerase I"/>
    <property type="evidence" value="ECO:0007669"/>
    <property type="project" value="TreeGrafter"/>
</dbReference>
<name>A0A8X7ZRW9_POPTO</name>
<feature type="compositionally biased region" description="Basic and acidic residues" evidence="2">
    <location>
        <begin position="14"/>
        <end position="23"/>
    </location>
</feature>
<dbReference type="EMBL" id="JAAWWB010000010">
    <property type="protein sequence ID" value="KAG6774090.1"/>
    <property type="molecule type" value="Genomic_DNA"/>
</dbReference>
<dbReference type="GO" id="GO:0003677">
    <property type="term" value="F:DNA binding"/>
    <property type="evidence" value="ECO:0007669"/>
    <property type="project" value="TreeGrafter"/>
</dbReference>
<feature type="compositionally biased region" description="Polar residues" evidence="2">
    <location>
        <begin position="73"/>
        <end position="91"/>
    </location>
</feature>
<feature type="compositionally biased region" description="Basic residues" evidence="2">
    <location>
        <begin position="322"/>
        <end position="335"/>
    </location>
</feature>
<evidence type="ECO:0000256" key="2">
    <source>
        <dbReference type="SAM" id="MobiDB-lite"/>
    </source>
</evidence>
<dbReference type="PANTHER" id="PTHR22691">
    <property type="entry name" value="YEAST SPT2-RELATED"/>
    <property type="match status" value="1"/>
</dbReference>
<organism evidence="3 4">
    <name type="scientific">Populus tomentosa</name>
    <name type="common">Chinese white poplar</name>
    <dbReference type="NCBI Taxonomy" id="118781"/>
    <lineage>
        <taxon>Eukaryota</taxon>
        <taxon>Viridiplantae</taxon>
        <taxon>Streptophyta</taxon>
        <taxon>Embryophyta</taxon>
        <taxon>Tracheophyta</taxon>
        <taxon>Spermatophyta</taxon>
        <taxon>Magnoliopsida</taxon>
        <taxon>eudicotyledons</taxon>
        <taxon>Gunneridae</taxon>
        <taxon>Pentapetalae</taxon>
        <taxon>rosids</taxon>
        <taxon>fabids</taxon>
        <taxon>Malpighiales</taxon>
        <taxon>Salicaceae</taxon>
        <taxon>Saliceae</taxon>
        <taxon>Populus</taxon>
    </lineage>
</organism>
<gene>
    <name evidence="3" type="ORF">POTOM_021439</name>
</gene>
<accession>A0A8X7ZRW9</accession>
<evidence type="ECO:0000313" key="4">
    <source>
        <dbReference type="Proteomes" id="UP000886885"/>
    </source>
</evidence>
<dbReference type="GO" id="GO:0005730">
    <property type="term" value="C:nucleolus"/>
    <property type="evidence" value="ECO:0007669"/>
    <property type="project" value="TreeGrafter"/>
</dbReference>
<feature type="compositionally biased region" description="Polar residues" evidence="2">
    <location>
        <begin position="156"/>
        <end position="171"/>
    </location>
</feature>
<keyword evidence="4" id="KW-1185">Reference proteome</keyword>
<feature type="region of interest" description="Disordered" evidence="2">
    <location>
        <begin position="153"/>
        <end position="182"/>
    </location>
</feature>
<dbReference type="OrthoDB" id="6259853at2759"/>
<feature type="region of interest" description="Disordered" evidence="2">
    <location>
        <begin position="313"/>
        <end position="335"/>
    </location>
</feature>
<proteinExistence type="predicted"/>
<protein>
    <submittedName>
        <fullName evidence="3">Uncharacterized protein</fullName>
    </submittedName>
</protein>
<comment type="caution">
    <text evidence="3">The sequence shown here is derived from an EMBL/GenBank/DDBJ whole genome shotgun (WGS) entry which is preliminary data.</text>
</comment>
<evidence type="ECO:0000313" key="3">
    <source>
        <dbReference type="EMBL" id="KAG6774090.1"/>
    </source>
</evidence>
<keyword evidence="1" id="KW-0175">Coiled coil</keyword>